<proteinExistence type="predicted"/>
<accession>A0ABV1WW61</accession>
<dbReference type="PROSITE" id="PS51257">
    <property type="entry name" value="PROKAR_LIPOPROTEIN"/>
    <property type="match status" value="1"/>
</dbReference>
<evidence type="ECO:0000313" key="2">
    <source>
        <dbReference type="Proteomes" id="UP001474181"/>
    </source>
</evidence>
<sequence>MHKYISWNSNSIGSISCKKPAHGRKAAGRRAAGLRRAAVLAATALVATACTASSQGKEAKAAPSPRPTAVSVAERACKDPRIHWGKIRTEGKLIAVSQLVRVKKGEGAADITFHAIPVRKVTAGVAASGKVPAASVFSSLERHMSLGGKSLAHDGESVPLPGAAGFGTADMTGKTGDYLSVIGVQVVEASFVQGCAGNEKSPVHGTVTTWYGKTQGMIKCGRNPGTQPGFREAYDRACEEDPQT</sequence>
<reference evidence="1 2" key="1">
    <citation type="submission" date="2024-06" db="EMBL/GenBank/DDBJ databases">
        <title>The Natural Products Discovery Center: Release of the First 8490 Sequenced Strains for Exploring Actinobacteria Biosynthetic Diversity.</title>
        <authorList>
            <person name="Kalkreuter E."/>
            <person name="Kautsar S.A."/>
            <person name="Yang D."/>
            <person name="Bader C.D."/>
            <person name="Teijaro C.N."/>
            <person name="Fluegel L."/>
            <person name="Davis C.M."/>
            <person name="Simpson J.R."/>
            <person name="Lauterbach L."/>
            <person name="Steele A.D."/>
            <person name="Gui C."/>
            <person name="Meng S."/>
            <person name="Li G."/>
            <person name="Viehrig K."/>
            <person name="Ye F."/>
            <person name="Su P."/>
            <person name="Kiefer A.F."/>
            <person name="Nichols A."/>
            <person name="Cepeda A.J."/>
            <person name="Yan W."/>
            <person name="Fan B."/>
            <person name="Jiang Y."/>
            <person name="Adhikari A."/>
            <person name="Zheng C.-J."/>
            <person name="Schuster L."/>
            <person name="Cowan T.M."/>
            <person name="Smanski M.J."/>
            <person name="Chevrette M.G."/>
            <person name="De Carvalho L.P.S."/>
            <person name="Shen B."/>
        </authorList>
    </citation>
    <scope>NUCLEOTIDE SEQUENCE [LARGE SCALE GENOMIC DNA]</scope>
    <source>
        <strain evidence="1 2">NPDC000234</strain>
    </source>
</reference>
<gene>
    <name evidence="1" type="ORF">ABT404_16175</name>
</gene>
<evidence type="ECO:0000313" key="1">
    <source>
        <dbReference type="EMBL" id="MER7180995.1"/>
    </source>
</evidence>
<dbReference type="EMBL" id="JBEPEK010000098">
    <property type="protein sequence ID" value="MER7180995.1"/>
    <property type="molecule type" value="Genomic_DNA"/>
</dbReference>
<comment type="caution">
    <text evidence="1">The sequence shown here is derived from an EMBL/GenBank/DDBJ whole genome shotgun (WGS) entry which is preliminary data.</text>
</comment>
<protein>
    <recommendedName>
        <fullName evidence="3">Lipoprotein</fullName>
    </recommendedName>
</protein>
<dbReference type="Proteomes" id="UP001474181">
    <property type="component" value="Unassembled WGS sequence"/>
</dbReference>
<organism evidence="1 2">
    <name type="scientific">Streptomyces hyaluromycini</name>
    <dbReference type="NCBI Taxonomy" id="1377993"/>
    <lineage>
        <taxon>Bacteria</taxon>
        <taxon>Bacillati</taxon>
        <taxon>Actinomycetota</taxon>
        <taxon>Actinomycetes</taxon>
        <taxon>Kitasatosporales</taxon>
        <taxon>Streptomycetaceae</taxon>
        <taxon>Streptomyces</taxon>
    </lineage>
</organism>
<evidence type="ECO:0008006" key="3">
    <source>
        <dbReference type="Google" id="ProtNLM"/>
    </source>
</evidence>
<name>A0ABV1WW61_9ACTN</name>
<keyword evidence="2" id="KW-1185">Reference proteome</keyword>
<dbReference type="RefSeq" id="WP_350781475.1">
    <property type="nucleotide sequence ID" value="NZ_JBEPEK010000098.1"/>
</dbReference>